<evidence type="ECO:0008006" key="5">
    <source>
        <dbReference type="Google" id="ProtNLM"/>
    </source>
</evidence>
<dbReference type="KEGG" id="gpi:GPICK_00705"/>
<dbReference type="Pfam" id="PF14235">
    <property type="entry name" value="DUF4337"/>
    <property type="match status" value="1"/>
</dbReference>
<evidence type="ECO:0000256" key="2">
    <source>
        <dbReference type="SAM" id="Phobius"/>
    </source>
</evidence>
<evidence type="ECO:0000313" key="3">
    <source>
        <dbReference type="EMBL" id="AJE02092.1"/>
    </source>
</evidence>
<accession>A0A0B5B6C6</accession>
<evidence type="ECO:0000256" key="1">
    <source>
        <dbReference type="SAM" id="Coils"/>
    </source>
</evidence>
<sequence>MDEQKERWLGWLALSTATIAVLAAITTLYMGKFSTRAVLLQGVESNQWAYYQAKSIKQHTFEIQKERLELELATQEKLSPAARERYGKAIATYGSEVKRYDAEKKEIKTKAEGLALQKEKAQFMGGNFGYSLIFLQIAIMLSSIASLTKRHYLWYLGISACAGWLLFFLNATLHLF</sequence>
<feature type="transmembrane region" description="Helical" evidence="2">
    <location>
        <begin position="152"/>
        <end position="173"/>
    </location>
</feature>
<gene>
    <name evidence="3" type="ORF">GPICK_00705</name>
</gene>
<proteinExistence type="predicted"/>
<dbReference type="Proteomes" id="UP000057609">
    <property type="component" value="Chromosome"/>
</dbReference>
<dbReference type="STRING" id="345632.GPICK_00705"/>
<keyword evidence="2" id="KW-1133">Transmembrane helix</keyword>
<reference evidence="3 4" key="1">
    <citation type="journal article" date="2015" name="Genome Announc.">
        <title>Complete Genome of Geobacter pickeringii G13T, a Metal-Reducing Isolate from Sedimentary Kaolin Deposits.</title>
        <authorList>
            <person name="Badalamenti J.P."/>
            <person name="Bond D.R."/>
        </authorList>
    </citation>
    <scope>NUCLEOTIDE SEQUENCE [LARGE SCALE GENOMIC DNA]</scope>
    <source>
        <strain evidence="3 4">G13</strain>
    </source>
</reference>
<feature type="coiled-coil region" evidence="1">
    <location>
        <begin position="56"/>
        <end position="117"/>
    </location>
</feature>
<dbReference type="AlphaFoldDB" id="A0A0B5B6C6"/>
<keyword evidence="1" id="KW-0175">Coiled coil</keyword>
<name>A0A0B5B6C6_9BACT</name>
<feature type="transmembrane region" description="Helical" evidence="2">
    <location>
        <begin position="12"/>
        <end position="31"/>
    </location>
</feature>
<dbReference type="EMBL" id="CP009788">
    <property type="protein sequence ID" value="AJE02092.1"/>
    <property type="molecule type" value="Genomic_DNA"/>
</dbReference>
<dbReference type="RefSeq" id="WP_039739616.1">
    <property type="nucleotide sequence ID" value="NZ_CP009788.1"/>
</dbReference>
<keyword evidence="2" id="KW-0472">Membrane</keyword>
<feature type="transmembrane region" description="Helical" evidence="2">
    <location>
        <begin position="128"/>
        <end position="146"/>
    </location>
</feature>
<dbReference type="OrthoDB" id="9806096at2"/>
<dbReference type="InterPro" id="IPR025570">
    <property type="entry name" value="DUF4337"/>
</dbReference>
<evidence type="ECO:0000313" key="4">
    <source>
        <dbReference type="Proteomes" id="UP000057609"/>
    </source>
</evidence>
<protein>
    <recommendedName>
        <fullName evidence="5">DUF4337 domain-containing protein</fullName>
    </recommendedName>
</protein>
<dbReference type="HOGENOM" id="CLU_098538_1_0_7"/>
<organism evidence="3 4">
    <name type="scientific">Geobacter pickeringii</name>
    <dbReference type="NCBI Taxonomy" id="345632"/>
    <lineage>
        <taxon>Bacteria</taxon>
        <taxon>Pseudomonadati</taxon>
        <taxon>Thermodesulfobacteriota</taxon>
        <taxon>Desulfuromonadia</taxon>
        <taxon>Geobacterales</taxon>
        <taxon>Geobacteraceae</taxon>
        <taxon>Geobacter</taxon>
    </lineage>
</organism>
<keyword evidence="4" id="KW-1185">Reference proteome</keyword>
<keyword evidence="2" id="KW-0812">Transmembrane</keyword>